<dbReference type="SUPFAM" id="SSF69279">
    <property type="entry name" value="Phage tail proteins"/>
    <property type="match status" value="1"/>
</dbReference>
<feature type="domain" description="YqbQ/XkdQ" evidence="2">
    <location>
        <begin position="43"/>
        <end position="160"/>
    </location>
</feature>
<organism evidence="3 4">
    <name type="scientific">Flavobacterium jejuense</name>
    <dbReference type="NCBI Taxonomy" id="1544455"/>
    <lineage>
        <taxon>Bacteria</taxon>
        <taxon>Pseudomonadati</taxon>
        <taxon>Bacteroidota</taxon>
        <taxon>Flavobacteriia</taxon>
        <taxon>Flavobacteriales</taxon>
        <taxon>Flavobacteriaceae</taxon>
        <taxon>Flavobacterium</taxon>
    </lineage>
</organism>
<evidence type="ECO:0000259" key="2">
    <source>
        <dbReference type="Pfam" id="PF24032"/>
    </source>
</evidence>
<evidence type="ECO:0000259" key="1">
    <source>
        <dbReference type="Pfam" id="PF04717"/>
    </source>
</evidence>
<dbReference type="Gene3D" id="2.40.50.230">
    <property type="entry name" value="Gp5 N-terminal domain"/>
    <property type="match status" value="1"/>
</dbReference>
<name>A0ABX0IM67_9FLAO</name>
<gene>
    <name evidence="3" type="primary">vgrG</name>
    <name evidence="3" type="ORF">FIA58_000145</name>
</gene>
<dbReference type="InterPro" id="IPR006533">
    <property type="entry name" value="T6SS_Vgr_RhsGE"/>
</dbReference>
<dbReference type="Proteomes" id="UP000817854">
    <property type="component" value="Unassembled WGS sequence"/>
</dbReference>
<dbReference type="Pfam" id="PF04717">
    <property type="entry name" value="Phage_base_V"/>
    <property type="match status" value="1"/>
</dbReference>
<keyword evidence="4" id="KW-1185">Reference proteome</keyword>
<dbReference type="InterPro" id="IPR056937">
    <property type="entry name" value="YqbQ/XkdQ"/>
</dbReference>
<dbReference type="EMBL" id="VEVQ02000001">
    <property type="protein sequence ID" value="NHN24072.1"/>
    <property type="molecule type" value="Genomic_DNA"/>
</dbReference>
<dbReference type="InterPro" id="IPR037026">
    <property type="entry name" value="Vgr_OB-fold_dom_sf"/>
</dbReference>
<evidence type="ECO:0000313" key="3">
    <source>
        <dbReference type="EMBL" id="NHN24072.1"/>
    </source>
</evidence>
<accession>A0ABX0IM67</accession>
<dbReference type="SUPFAM" id="SSF69255">
    <property type="entry name" value="gp5 N-terminal domain-like"/>
    <property type="match status" value="1"/>
</dbReference>
<reference evidence="3" key="2">
    <citation type="submission" date="2020-02" db="EMBL/GenBank/DDBJ databases">
        <title>Flavobacterium profundi sp. nov., isolated from a deep-sea seamount.</title>
        <authorList>
            <person name="Zhang D.-C."/>
        </authorList>
    </citation>
    <scope>NUCLEOTIDE SEQUENCE</scope>
    <source>
        <strain evidence="3">EC11</strain>
    </source>
</reference>
<comment type="caution">
    <text evidence="3">The sequence shown here is derived from an EMBL/GenBank/DDBJ whole genome shotgun (WGS) entry which is preliminary data.</text>
</comment>
<dbReference type="InterPro" id="IPR006531">
    <property type="entry name" value="Gp5/Vgr_OB"/>
</dbReference>
<feature type="domain" description="Gp5/Type VI secretion system Vgr protein OB-fold" evidence="1">
    <location>
        <begin position="384"/>
        <end position="460"/>
    </location>
</feature>
<proteinExistence type="predicted"/>
<sequence>MAITETIKSDGQTLQLGTYELISIDTNKEFNKIPTAEVKLYDGSVAKQEFKTLNDNAFLPGSKIEIFLKKEGELATEEKVFEGIVVNQGLERSMDRSILTIELYDMSLKMTALRSSTIYKNETDKEIIKGLVEKHELKVGEIDKTTTRHAQMVQYYVSDWDFMLSRAEANGQLVVANDGEIEVVSPKIQDPFLTLKFGIDLYDFDLKFNGQDQYKEVVAFGLDIKVNAIKKGEKEQKDKELTFTNPKKGNEYKLDTIGYNDISNIASVIGAEQAQIVHAAPLQSSELQAWSDAQIIKSRLSLIQGAIKISGNGTIKVGQTLKMENVSRFNGSHIISGVRQVYTKNKGWYTYLQIGMDRAWFTSRTDMVDPQAAGLLPGVNGLHLGTVTGHKEDPNNQFFVLVSIPAFHKDSKPTEVSALYTSLDAGANHGIFFPPQIGDRVVLGFLNDDPRQAIILGAMHSYKLPNTVKEKNKYRGIFTKSNYKLLFDEETQMVILSTADENNEKENKICIDQKQKCINLEDAHGNKIELNKNGITITSIKDCQIKTDGNFSIEAKGNVKIKGKKVDLL</sequence>
<protein>
    <submittedName>
        <fullName evidence="3">Type VI secretion system tip protein VgrG</fullName>
    </submittedName>
</protein>
<dbReference type="RefSeq" id="WP_140958780.1">
    <property type="nucleotide sequence ID" value="NZ_VEVQ02000001.1"/>
</dbReference>
<dbReference type="NCBIfam" id="TIGR01646">
    <property type="entry name" value="vgr_GE"/>
    <property type="match status" value="1"/>
</dbReference>
<evidence type="ECO:0000313" key="4">
    <source>
        <dbReference type="Proteomes" id="UP000817854"/>
    </source>
</evidence>
<reference evidence="3" key="1">
    <citation type="submission" date="2019-05" db="EMBL/GenBank/DDBJ databases">
        <authorList>
            <person name="Lianzixin W."/>
        </authorList>
    </citation>
    <scope>NUCLEOTIDE SEQUENCE</scope>
    <source>
        <strain evidence="3">EC11</strain>
    </source>
</reference>
<dbReference type="Pfam" id="PF24032">
    <property type="entry name" value="YQBQ"/>
    <property type="match status" value="1"/>
</dbReference>